<sequence>MVIKRWLLGAALVSAVLVVAGFQISPPAPGDELPRTITVEGVVHERAHLVTFRSYPGEKRVSVSVPATSRPILVRAACRLAFLHRRRALSALSVQVWWMRDGGNVADLPDTGGNEYLWCDPGSDNQRLAQTIDPSWLPGEDGRRHLIWHEMPTVADTPSDAPASWALAVYTAS</sequence>
<evidence type="ECO:0000313" key="2">
    <source>
        <dbReference type="Proteomes" id="UP000578112"/>
    </source>
</evidence>
<accession>A0A7W7HYK2</accession>
<keyword evidence="2" id="KW-1185">Reference proteome</keyword>
<dbReference type="Proteomes" id="UP000578112">
    <property type="component" value="Unassembled WGS sequence"/>
</dbReference>
<name>A0A7W7HYK2_9ACTN</name>
<protein>
    <submittedName>
        <fullName evidence="1">Uncharacterized protein</fullName>
    </submittedName>
</protein>
<dbReference type="RefSeq" id="WP_184994403.1">
    <property type="nucleotide sequence ID" value="NZ_BOMK01000042.1"/>
</dbReference>
<proteinExistence type="predicted"/>
<dbReference type="EMBL" id="JACHNH010000001">
    <property type="protein sequence ID" value="MBB4763038.1"/>
    <property type="molecule type" value="Genomic_DNA"/>
</dbReference>
<gene>
    <name evidence="1" type="ORF">BJ971_003594</name>
</gene>
<dbReference type="AlphaFoldDB" id="A0A7W7HYK2"/>
<evidence type="ECO:0000313" key="1">
    <source>
        <dbReference type="EMBL" id="MBB4763038.1"/>
    </source>
</evidence>
<organism evidence="1 2">
    <name type="scientific">Actinoplanes digitatis</name>
    <dbReference type="NCBI Taxonomy" id="1868"/>
    <lineage>
        <taxon>Bacteria</taxon>
        <taxon>Bacillati</taxon>
        <taxon>Actinomycetota</taxon>
        <taxon>Actinomycetes</taxon>
        <taxon>Micromonosporales</taxon>
        <taxon>Micromonosporaceae</taxon>
        <taxon>Actinoplanes</taxon>
    </lineage>
</organism>
<comment type="caution">
    <text evidence="1">The sequence shown here is derived from an EMBL/GenBank/DDBJ whole genome shotgun (WGS) entry which is preliminary data.</text>
</comment>
<reference evidence="1 2" key="1">
    <citation type="submission" date="2020-08" db="EMBL/GenBank/DDBJ databases">
        <title>Sequencing the genomes of 1000 actinobacteria strains.</title>
        <authorList>
            <person name="Klenk H.-P."/>
        </authorList>
    </citation>
    <scope>NUCLEOTIDE SEQUENCE [LARGE SCALE GENOMIC DNA]</scope>
    <source>
        <strain evidence="1 2">DSM 43149</strain>
    </source>
</reference>